<protein>
    <submittedName>
        <fullName evidence="1">Uncharacterized protein</fullName>
    </submittedName>
</protein>
<gene>
    <name evidence="1" type="ORF">Tci_900492</name>
</gene>
<reference evidence="1" key="1">
    <citation type="journal article" date="2019" name="Sci. Rep.">
        <title>Draft genome of Tanacetum cinerariifolium, the natural source of mosquito coil.</title>
        <authorList>
            <person name="Yamashiro T."/>
            <person name="Shiraishi A."/>
            <person name="Satake H."/>
            <person name="Nakayama K."/>
        </authorList>
    </citation>
    <scope>NUCLEOTIDE SEQUENCE</scope>
</reference>
<accession>A0A699V384</accession>
<organism evidence="1">
    <name type="scientific">Tanacetum cinerariifolium</name>
    <name type="common">Dalmatian daisy</name>
    <name type="synonym">Chrysanthemum cinerariifolium</name>
    <dbReference type="NCBI Taxonomy" id="118510"/>
    <lineage>
        <taxon>Eukaryota</taxon>
        <taxon>Viridiplantae</taxon>
        <taxon>Streptophyta</taxon>
        <taxon>Embryophyta</taxon>
        <taxon>Tracheophyta</taxon>
        <taxon>Spermatophyta</taxon>
        <taxon>Magnoliopsida</taxon>
        <taxon>eudicotyledons</taxon>
        <taxon>Gunneridae</taxon>
        <taxon>Pentapetalae</taxon>
        <taxon>asterids</taxon>
        <taxon>campanulids</taxon>
        <taxon>Asterales</taxon>
        <taxon>Asteraceae</taxon>
        <taxon>Asteroideae</taxon>
        <taxon>Anthemideae</taxon>
        <taxon>Anthemidinae</taxon>
        <taxon>Tanacetum</taxon>
    </lineage>
</organism>
<dbReference type="AlphaFoldDB" id="A0A699V384"/>
<dbReference type="EMBL" id="BKCJ011386231">
    <property type="protein sequence ID" value="GFD28523.1"/>
    <property type="molecule type" value="Genomic_DNA"/>
</dbReference>
<proteinExistence type="predicted"/>
<name>A0A699V384_TANCI</name>
<evidence type="ECO:0000313" key="1">
    <source>
        <dbReference type="EMBL" id="GFD28523.1"/>
    </source>
</evidence>
<comment type="caution">
    <text evidence="1">The sequence shown here is derived from an EMBL/GenBank/DDBJ whole genome shotgun (WGS) entry which is preliminary data.</text>
</comment>
<sequence>MEYALLFRCTQPGMLADILQSAGFQDIEEKPVSGILSYNTTEEYWQNMMEVAAPVVASMRQADETTRTAVKTALFAALEQKLGA</sequence>